<feature type="region of interest" description="Disordered" evidence="2">
    <location>
        <begin position="945"/>
        <end position="980"/>
    </location>
</feature>
<dbReference type="GO" id="GO:0003700">
    <property type="term" value="F:DNA-binding transcription factor activity"/>
    <property type="evidence" value="ECO:0007669"/>
    <property type="project" value="InterPro"/>
</dbReference>
<feature type="region of interest" description="Disordered" evidence="2">
    <location>
        <begin position="675"/>
        <end position="694"/>
    </location>
</feature>
<dbReference type="GeneID" id="6008991"/>
<dbReference type="EMBL" id="AACS02000009">
    <property type="protein sequence ID" value="EAU89253.2"/>
    <property type="molecule type" value="Genomic_DNA"/>
</dbReference>
<feature type="compositionally biased region" description="Low complexity" evidence="2">
    <location>
        <begin position="643"/>
        <end position="660"/>
    </location>
</feature>
<organism evidence="4 5">
    <name type="scientific">Coprinopsis cinerea (strain Okayama-7 / 130 / ATCC MYA-4618 / FGSC 9003)</name>
    <name type="common">Inky cap fungus</name>
    <name type="synonym">Hormographiella aspergillata</name>
    <dbReference type="NCBI Taxonomy" id="240176"/>
    <lineage>
        <taxon>Eukaryota</taxon>
        <taxon>Fungi</taxon>
        <taxon>Dikarya</taxon>
        <taxon>Basidiomycota</taxon>
        <taxon>Agaricomycotina</taxon>
        <taxon>Agaricomycetes</taxon>
        <taxon>Agaricomycetidae</taxon>
        <taxon>Agaricales</taxon>
        <taxon>Agaricineae</taxon>
        <taxon>Psathyrellaceae</taxon>
        <taxon>Coprinopsis</taxon>
    </lineage>
</organism>
<dbReference type="HOGENOM" id="CLU_006019_2_2_1"/>
<reference evidence="4 5" key="1">
    <citation type="journal article" date="2010" name="Proc. Natl. Acad. Sci. U.S.A.">
        <title>Insights into evolution of multicellular fungi from the assembled chromosomes of the mushroom Coprinopsis cinerea (Coprinus cinereus).</title>
        <authorList>
            <person name="Stajich J.E."/>
            <person name="Wilke S.K."/>
            <person name="Ahren D."/>
            <person name="Au C.H."/>
            <person name="Birren B.W."/>
            <person name="Borodovsky M."/>
            <person name="Burns C."/>
            <person name="Canback B."/>
            <person name="Casselton L.A."/>
            <person name="Cheng C.K."/>
            <person name="Deng J."/>
            <person name="Dietrich F.S."/>
            <person name="Fargo D.C."/>
            <person name="Farman M.L."/>
            <person name="Gathman A.C."/>
            <person name="Goldberg J."/>
            <person name="Guigo R."/>
            <person name="Hoegger P.J."/>
            <person name="Hooker J.B."/>
            <person name="Huggins A."/>
            <person name="James T.Y."/>
            <person name="Kamada T."/>
            <person name="Kilaru S."/>
            <person name="Kodira C."/>
            <person name="Kues U."/>
            <person name="Kupfer D."/>
            <person name="Kwan H.S."/>
            <person name="Lomsadze A."/>
            <person name="Li W."/>
            <person name="Lilly W.W."/>
            <person name="Ma L.J."/>
            <person name="Mackey A.J."/>
            <person name="Manning G."/>
            <person name="Martin F."/>
            <person name="Muraguchi H."/>
            <person name="Natvig D.O."/>
            <person name="Palmerini H."/>
            <person name="Ramesh M.A."/>
            <person name="Rehmeyer C.J."/>
            <person name="Roe B.A."/>
            <person name="Shenoy N."/>
            <person name="Stanke M."/>
            <person name="Ter-Hovhannisyan V."/>
            <person name="Tunlid A."/>
            <person name="Velagapudi R."/>
            <person name="Vision T.J."/>
            <person name="Zeng Q."/>
            <person name="Zolan M.E."/>
            <person name="Pukkila P.J."/>
        </authorList>
    </citation>
    <scope>NUCLEOTIDE SEQUENCE [LARGE SCALE GENOMIC DNA]</scope>
    <source>
        <strain evidence="5">Okayama-7 / 130 / ATCC MYA-4618 / FGSC 9003</strain>
    </source>
</reference>
<comment type="caution">
    <text evidence="4">The sequence shown here is derived from an EMBL/GenBank/DDBJ whole genome shotgun (WGS) entry which is preliminary data.</text>
</comment>
<feature type="region of interest" description="Disordered" evidence="2">
    <location>
        <begin position="638"/>
        <end position="664"/>
    </location>
</feature>
<dbReference type="Proteomes" id="UP000001861">
    <property type="component" value="Unassembled WGS sequence"/>
</dbReference>
<feature type="compositionally biased region" description="Polar residues" evidence="2">
    <location>
        <begin position="956"/>
        <end position="974"/>
    </location>
</feature>
<dbReference type="CDD" id="cd12148">
    <property type="entry name" value="fungal_TF_MHR"/>
    <property type="match status" value="1"/>
</dbReference>
<dbReference type="RefSeq" id="XP_001832504.2">
    <property type="nucleotide sequence ID" value="XM_001832452.2"/>
</dbReference>
<dbReference type="GO" id="GO:0008270">
    <property type="term" value="F:zinc ion binding"/>
    <property type="evidence" value="ECO:0007669"/>
    <property type="project" value="InterPro"/>
</dbReference>
<dbReference type="Pfam" id="PF04082">
    <property type="entry name" value="Fungal_trans"/>
    <property type="match status" value="1"/>
</dbReference>
<name>A8NCG0_COPC7</name>
<dbReference type="GO" id="GO:0006351">
    <property type="term" value="P:DNA-templated transcription"/>
    <property type="evidence" value="ECO:0007669"/>
    <property type="project" value="InterPro"/>
</dbReference>
<dbReference type="InParanoid" id="A8NCG0"/>
<proteinExistence type="predicted"/>
<gene>
    <name evidence="4" type="ORF">CC1G_03518</name>
</gene>
<dbReference type="AlphaFoldDB" id="A8NCG0"/>
<evidence type="ECO:0000259" key="3">
    <source>
        <dbReference type="SMART" id="SM00906"/>
    </source>
</evidence>
<keyword evidence="5" id="KW-1185">Reference proteome</keyword>
<dbReference type="STRING" id="240176.A8NCG0"/>
<feature type="compositionally biased region" description="Basic residues" evidence="2">
    <location>
        <begin position="41"/>
        <end position="50"/>
    </location>
</feature>
<dbReference type="VEuPathDB" id="FungiDB:CC1G_03518"/>
<dbReference type="SMART" id="SM00906">
    <property type="entry name" value="Fungal_trans"/>
    <property type="match status" value="1"/>
</dbReference>
<sequence>MTEAKPSSNPVSDSESRVGSASGSTSTIKRKRLHGACDACRRKKRSHVRTKPVVERHLQALEERLKTMEAYLRTVGQPLPTQIGEATPRPQSILPRPPMPPTKIASTSSLPQLSTNPGAFQLAERSLSVEASTSFIQSTAPMTEENDLSDPDDLSHVTLAERLKNLSLDITENRFFGRSSMFLYAQNCIEFKNERSGTHGGNFARTKRPVFWELREWEKDYLRMKDFNYVFPEPDLLESLISLYFDNCHILLPVLHRPTFENDVRNQLHLRNPSFAATLLTVCALASRFSTDPRVYLKDADQTSSGWKYISQVPLASTISLVQTTVYDLQRYALAAMYFLGSSMNHTAWTLAGIGLRLAQDGGLHRRQRNKYRPNKEAELRKRAFWCLVAMDRTMSSLLGRPCALYGEDIDVDYPVECDDEYWETEDPTQAFRQPPDRPSFMSAFLSYLGLCDIIGSMLRTLYSTKKCRIIHGLIGENWEVRVVAELDSALVTWRRSLPRHLQWNPEISDRTFFQQSLFLNTFFCYVRIQIHRPLLRNDCLSTTPFIVCREVSTECAHLLQAASVRGGLTDPHIVMAAFASALTLIIDLWAEREFISPDEVARYNTNIESCVTYIKRSENRDMLAEFRSVRSVHVEGDKVEASQSSMSSTSHSHQQGQPSNLSIYGDTLLGSYPSVTALSTPSPPGPSKAQDQVTAPLNVSQLPTDTPFNFDFSHIQTSPGSNVIVPQYSGMNQQDVALFNNPGSNHGSGPTSPDAQFQSLFADPSTTLWSQAPVAYRPAWPMPMNAEQVSRTDSFKFQNFIRGASGVERQSQINGDLTIPSDVVFYDSMTSAVSGSLFQHLKDQAKPRQHSLDDRMAQPQLQARIASRLLFAVYARVDDVPDVPVRTWEDSVLAEYRHIQPPLSRSIDEVVALIASGTGSAQSWQENIVAEIRQIQRGGLGVTLTDKTGGFPQAPSVQSQQDPSTSVSGSGNESEMGKVLRSELAPMKETLEKVVADVTRLNQGYSASGDPSRPGGRN</sequence>
<dbReference type="KEGG" id="cci:CC1G_03518"/>
<dbReference type="GO" id="GO:0003677">
    <property type="term" value="F:DNA binding"/>
    <property type="evidence" value="ECO:0007669"/>
    <property type="project" value="InterPro"/>
</dbReference>
<accession>A8NCG0</accession>
<dbReference type="PANTHER" id="PTHR46910">
    <property type="entry name" value="TRANSCRIPTION FACTOR PDR1"/>
    <property type="match status" value="1"/>
</dbReference>
<dbReference type="PANTHER" id="PTHR46910:SF38">
    <property type="entry name" value="ZN(2)-C6 FUNGAL-TYPE DOMAIN-CONTAINING PROTEIN"/>
    <property type="match status" value="1"/>
</dbReference>
<feature type="region of interest" description="Disordered" evidence="2">
    <location>
        <begin position="1"/>
        <end position="50"/>
    </location>
</feature>
<protein>
    <submittedName>
        <fullName evidence="4">Nuclear protein</fullName>
    </submittedName>
</protein>
<dbReference type="OrthoDB" id="4456959at2759"/>
<dbReference type="InterPro" id="IPR007219">
    <property type="entry name" value="XnlR_reg_dom"/>
</dbReference>
<dbReference type="InterPro" id="IPR050987">
    <property type="entry name" value="AtrR-like"/>
</dbReference>
<evidence type="ECO:0000256" key="1">
    <source>
        <dbReference type="ARBA" id="ARBA00023242"/>
    </source>
</evidence>
<feature type="compositionally biased region" description="Polar residues" evidence="2">
    <location>
        <begin position="1"/>
        <end position="27"/>
    </location>
</feature>
<feature type="domain" description="Xylanolytic transcriptional activator regulatory" evidence="3">
    <location>
        <begin position="348"/>
        <end position="421"/>
    </location>
</feature>
<evidence type="ECO:0000313" key="4">
    <source>
        <dbReference type="EMBL" id="EAU89253.2"/>
    </source>
</evidence>
<dbReference type="eggNOG" id="ENOG502QSY2">
    <property type="taxonomic scope" value="Eukaryota"/>
</dbReference>
<dbReference type="OMA" id="WRRLWYI"/>
<evidence type="ECO:0000313" key="5">
    <source>
        <dbReference type="Proteomes" id="UP000001861"/>
    </source>
</evidence>
<evidence type="ECO:0000256" key="2">
    <source>
        <dbReference type="SAM" id="MobiDB-lite"/>
    </source>
</evidence>
<keyword evidence="1" id="KW-0539">Nucleus</keyword>